<dbReference type="EMBL" id="JABEQH010000024">
    <property type="protein sequence ID" value="MBB2177231.1"/>
    <property type="molecule type" value="Genomic_DNA"/>
</dbReference>
<dbReference type="PROSITE" id="PS50893">
    <property type="entry name" value="ABC_TRANSPORTER_2"/>
    <property type="match status" value="1"/>
</dbReference>
<evidence type="ECO:0000256" key="1">
    <source>
        <dbReference type="ARBA" id="ARBA00022741"/>
    </source>
</evidence>
<sequence length="219" mass="23737">MDSGGYSRVSDRALSRPLSPAGLSVRGLRNPHAGPFDVDVPPGECLVVTGMSGTGKSVLLRMIADLDPHQGVVALDGVACADMPAHQWRRQVLYLPAEPGWWSDIVLDHLPDDAATHALLAQVGLREGVLRTPVHRLSTGERQRLALVRALLPDPRVLLLDEPCSALDTATTLKVEALLRHLKARGVAIVLVSHDQAQADRMADRRRHMMSGHFTEDAA</sequence>
<dbReference type="PANTHER" id="PTHR43119:SF1">
    <property type="entry name" value="ABC TRANSPORTER DOMAIN-CONTAINING PROTEIN"/>
    <property type="match status" value="1"/>
</dbReference>
<organism evidence="4 5">
    <name type="scientific">Gluconacetobacter johannae</name>
    <dbReference type="NCBI Taxonomy" id="112140"/>
    <lineage>
        <taxon>Bacteria</taxon>
        <taxon>Pseudomonadati</taxon>
        <taxon>Pseudomonadota</taxon>
        <taxon>Alphaproteobacteria</taxon>
        <taxon>Acetobacterales</taxon>
        <taxon>Acetobacteraceae</taxon>
        <taxon>Gluconacetobacter</taxon>
    </lineage>
</organism>
<keyword evidence="1" id="KW-0547">Nucleotide-binding</keyword>
<dbReference type="Gene3D" id="3.40.50.300">
    <property type="entry name" value="P-loop containing nucleotide triphosphate hydrolases"/>
    <property type="match status" value="1"/>
</dbReference>
<protein>
    <submittedName>
        <fullName evidence="4">ATP-binding cassette domain-containing protein</fullName>
    </submittedName>
</protein>
<dbReference type="InterPro" id="IPR003593">
    <property type="entry name" value="AAA+_ATPase"/>
</dbReference>
<dbReference type="Pfam" id="PF00005">
    <property type="entry name" value="ABC_tran"/>
    <property type="match status" value="1"/>
</dbReference>
<evidence type="ECO:0000256" key="2">
    <source>
        <dbReference type="ARBA" id="ARBA00022840"/>
    </source>
</evidence>
<keyword evidence="2 4" id="KW-0067">ATP-binding</keyword>
<dbReference type="AlphaFoldDB" id="A0A7W4J9S1"/>
<keyword evidence="5" id="KW-1185">Reference proteome</keyword>
<feature type="domain" description="ABC transporter" evidence="3">
    <location>
        <begin position="18"/>
        <end position="219"/>
    </location>
</feature>
<comment type="caution">
    <text evidence="4">The sequence shown here is derived from an EMBL/GenBank/DDBJ whole genome shotgun (WGS) entry which is preliminary data.</text>
</comment>
<evidence type="ECO:0000313" key="5">
    <source>
        <dbReference type="Proteomes" id="UP000561066"/>
    </source>
</evidence>
<dbReference type="PANTHER" id="PTHR43119">
    <property type="entry name" value="ABC TRANSPORT PROTEIN ATP-BINDING COMPONENT-RELATED"/>
    <property type="match status" value="1"/>
</dbReference>
<accession>A0A7W4J9S1</accession>
<reference evidence="4 5" key="1">
    <citation type="submission" date="2020-04" db="EMBL/GenBank/DDBJ databases">
        <title>Description of novel Gluconacetobacter.</title>
        <authorList>
            <person name="Sombolestani A."/>
        </authorList>
    </citation>
    <scope>NUCLEOTIDE SEQUENCE [LARGE SCALE GENOMIC DNA]</scope>
    <source>
        <strain evidence="4 5">LMG 21312</strain>
    </source>
</reference>
<dbReference type="SMART" id="SM00382">
    <property type="entry name" value="AAA"/>
    <property type="match status" value="1"/>
</dbReference>
<dbReference type="CDD" id="cd00267">
    <property type="entry name" value="ABC_ATPase"/>
    <property type="match status" value="1"/>
</dbReference>
<gene>
    <name evidence="4" type="ORF">HLH21_15065</name>
</gene>
<proteinExistence type="predicted"/>
<dbReference type="SUPFAM" id="SSF52540">
    <property type="entry name" value="P-loop containing nucleoside triphosphate hydrolases"/>
    <property type="match status" value="1"/>
</dbReference>
<dbReference type="InterPro" id="IPR027417">
    <property type="entry name" value="P-loop_NTPase"/>
</dbReference>
<evidence type="ECO:0000259" key="3">
    <source>
        <dbReference type="PROSITE" id="PS50893"/>
    </source>
</evidence>
<evidence type="ECO:0000313" key="4">
    <source>
        <dbReference type="EMBL" id="MBB2177231.1"/>
    </source>
</evidence>
<dbReference type="GO" id="GO:0016887">
    <property type="term" value="F:ATP hydrolysis activity"/>
    <property type="evidence" value="ECO:0007669"/>
    <property type="project" value="InterPro"/>
</dbReference>
<dbReference type="InterPro" id="IPR003439">
    <property type="entry name" value="ABC_transporter-like_ATP-bd"/>
</dbReference>
<name>A0A7W4J9S1_9PROT</name>
<dbReference type="GO" id="GO:0005524">
    <property type="term" value="F:ATP binding"/>
    <property type="evidence" value="ECO:0007669"/>
    <property type="project" value="UniProtKB-KW"/>
</dbReference>
<dbReference type="Proteomes" id="UP000561066">
    <property type="component" value="Unassembled WGS sequence"/>
</dbReference>